<dbReference type="InterPro" id="IPR036250">
    <property type="entry name" value="AcylCo_DH-like_C"/>
</dbReference>
<evidence type="ECO:0000256" key="3">
    <source>
        <dbReference type="ARBA" id="ARBA00022630"/>
    </source>
</evidence>
<comment type="similarity">
    <text evidence="2 6">Belongs to the acyl-CoA dehydrogenase family.</text>
</comment>
<dbReference type="Pfam" id="PF00441">
    <property type="entry name" value="Acyl-CoA_dh_1"/>
    <property type="match status" value="1"/>
</dbReference>
<proteinExistence type="inferred from homology"/>
<dbReference type="InterPro" id="IPR009100">
    <property type="entry name" value="AcylCoA_DH/oxidase_NM_dom_sf"/>
</dbReference>
<dbReference type="EMBL" id="QPJT01000004">
    <property type="protein sequence ID" value="RCX18745.1"/>
    <property type="molecule type" value="Genomic_DNA"/>
</dbReference>
<dbReference type="Gene3D" id="1.20.140.10">
    <property type="entry name" value="Butyryl-CoA Dehydrogenase, subunit A, domain 3"/>
    <property type="match status" value="1"/>
</dbReference>
<dbReference type="Gene3D" id="1.10.540.10">
    <property type="entry name" value="Acyl-CoA dehydrogenase/oxidase, N-terminal domain"/>
    <property type="match status" value="1"/>
</dbReference>
<keyword evidence="4 6" id="KW-0274">FAD</keyword>
<dbReference type="Gene3D" id="2.40.110.10">
    <property type="entry name" value="Butyryl-CoA Dehydrogenase, subunit A, domain 2"/>
    <property type="match status" value="1"/>
</dbReference>
<dbReference type="PIRSF" id="PIRSF016578">
    <property type="entry name" value="HsaA"/>
    <property type="match status" value="1"/>
</dbReference>
<feature type="domain" description="Acyl-CoA dehydrogenase/oxidase N-terminal" evidence="9">
    <location>
        <begin position="6"/>
        <end position="116"/>
    </location>
</feature>
<reference evidence="10 11" key="1">
    <citation type="submission" date="2018-07" db="EMBL/GenBank/DDBJ databases">
        <title>Genomic Encyclopedia of Type Strains, Phase IV (KMG-IV): sequencing the most valuable type-strain genomes for metagenomic binning, comparative biology and taxonomic classification.</title>
        <authorList>
            <person name="Goeker M."/>
        </authorList>
    </citation>
    <scope>NUCLEOTIDE SEQUENCE [LARGE SCALE GENOMIC DNA]</scope>
    <source>
        <strain evidence="10 11">DSM 27016</strain>
    </source>
</reference>
<dbReference type="InterPro" id="IPR006091">
    <property type="entry name" value="Acyl-CoA_Oxase/DH_mid-dom"/>
</dbReference>
<sequence>MSCDLEQRKIVDEAEAFVNQEIRPYVKCFEENKGIPRELIDKMAAKGYLAAALPKQYGGLELDPVYYGLFTEVFGKACTATRSLITVHTSLVGETLVRFGTEEQKNKWLPRLARGEAIGAFGLSEPDIGSDAKNIKTSWHEEDDCYVINGTKRWITFGHLADLFIIIAANKGRSTAFLVERAFPGFETKQIEGMMAARATCIAELYLNNVRVPKENVLGKINLGFEYIVSTSLDCGRYSIAWAGVAIAQEALEAMVSYSRTRTQFNEKLRSFQLIRGMIGDAVTKTHAARALALKAGELRKQKDPDAVMETTMAKYFASKVAVDVANDALQVHGGNGFLSEYPVERLYREAKVLEVIEGSSQMQQEMISSFGLQRYYKRR</sequence>
<keyword evidence="5 6" id="KW-0560">Oxidoreductase</keyword>
<dbReference type="GO" id="GO:0003995">
    <property type="term" value="F:acyl-CoA dehydrogenase activity"/>
    <property type="evidence" value="ECO:0007669"/>
    <property type="project" value="InterPro"/>
</dbReference>
<keyword evidence="11" id="KW-1185">Reference proteome</keyword>
<evidence type="ECO:0000256" key="5">
    <source>
        <dbReference type="ARBA" id="ARBA00023002"/>
    </source>
</evidence>
<evidence type="ECO:0000259" key="9">
    <source>
        <dbReference type="Pfam" id="PF02771"/>
    </source>
</evidence>
<evidence type="ECO:0000256" key="6">
    <source>
        <dbReference type="RuleBase" id="RU362125"/>
    </source>
</evidence>
<dbReference type="InterPro" id="IPR037069">
    <property type="entry name" value="AcylCoA_DH/ox_N_sf"/>
</dbReference>
<dbReference type="FunFam" id="1.20.140.10:FF:000001">
    <property type="entry name" value="Acyl-CoA dehydrogenase"/>
    <property type="match status" value="1"/>
</dbReference>
<gene>
    <name evidence="10" type="ORF">DFR58_10414</name>
</gene>
<dbReference type="GO" id="GO:0050660">
    <property type="term" value="F:flavin adenine dinucleotide binding"/>
    <property type="evidence" value="ECO:0007669"/>
    <property type="project" value="InterPro"/>
</dbReference>
<accession>A0A369BBM2</accession>
<dbReference type="InterPro" id="IPR013786">
    <property type="entry name" value="AcylCoA_DH/ox_N"/>
</dbReference>
<evidence type="ECO:0008006" key="12">
    <source>
        <dbReference type="Google" id="ProtNLM"/>
    </source>
</evidence>
<evidence type="ECO:0000259" key="7">
    <source>
        <dbReference type="Pfam" id="PF00441"/>
    </source>
</evidence>
<organism evidence="10 11">
    <name type="scientific">Anaerobacterium chartisolvens</name>
    <dbReference type="NCBI Taxonomy" id="1297424"/>
    <lineage>
        <taxon>Bacteria</taxon>
        <taxon>Bacillati</taxon>
        <taxon>Bacillota</taxon>
        <taxon>Clostridia</taxon>
        <taxon>Eubacteriales</taxon>
        <taxon>Oscillospiraceae</taxon>
        <taxon>Anaerobacterium</taxon>
    </lineage>
</organism>
<dbReference type="InterPro" id="IPR046373">
    <property type="entry name" value="Acyl-CoA_Oxase/DH_mid-dom_sf"/>
</dbReference>
<dbReference type="Proteomes" id="UP000253034">
    <property type="component" value="Unassembled WGS sequence"/>
</dbReference>
<evidence type="ECO:0000313" key="10">
    <source>
        <dbReference type="EMBL" id="RCX18745.1"/>
    </source>
</evidence>
<evidence type="ECO:0000256" key="2">
    <source>
        <dbReference type="ARBA" id="ARBA00009347"/>
    </source>
</evidence>
<dbReference type="SUPFAM" id="SSF47203">
    <property type="entry name" value="Acyl-CoA dehydrogenase C-terminal domain-like"/>
    <property type="match status" value="1"/>
</dbReference>
<feature type="domain" description="Acyl-CoA dehydrogenase/oxidase C-terminal" evidence="7">
    <location>
        <begin position="224"/>
        <end position="369"/>
    </location>
</feature>
<feature type="domain" description="Acyl-CoA oxidase/dehydrogenase middle" evidence="8">
    <location>
        <begin position="120"/>
        <end position="210"/>
    </location>
</feature>
<dbReference type="SUPFAM" id="SSF56645">
    <property type="entry name" value="Acyl-CoA dehydrogenase NM domain-like"/>
    <property type="match status" value="1"/>
</dbReference>
<name>A0A369BBM2_9FIRM</name>
<evidence type="ECO:0000256" key="1">
    <source>
        <dbReference type="ARBA" id="ARBA00001974"/>
    </source>
</evidence>
<comment type="caution">
    <text evidence="10">The sequence shown here is derived from an EMBL/GenBank/DDBJ whole genome shotgun (WGS) entry which is preliminary data.</text>
</comment>
<evidence type="ECO:0000256" key="4">
    <source>
        <dbReference type="ARBA" id="ARBA00022827"/>
    </source>
</evidence>
<dbReference type="PANTHER" id="PTHR43884:SF12">
    <property type="entry name" value="ISOVALERYL-COA DEHYDROGENASE, MITOCHONDRIAL-RELATED"/>
    <property type="match status" value="1"/>
</dbReference>
<evidence type="ECO:0000313" key="11">
    <source>
        <dbReference type="Proteomes" id="UP000253034"/>
    </source>
</evidence>
<keyword evidence="3 6" id="KW-0285">Flavoprotein</keyword>
<dbReference type="InterPro" id="IPR009075">
    <property type="entry name" value="AcylCo_DH/oxidase_C"/>
</dbReference>
<dbReference type="Pfam" id="PF02770">
    <property type="entry name" value="Acyl-CoA_dh_M"/>
    <property type="match status" value="1"/>
</dbReference>
<dbReference type="AlphaFoldDB" id="A0A369BBM2"/>
<comment type="cofactor">
    <cofactor evidence="1 6">
        <name>FAD</name>
        <dbReference type="ChEBI" id="CHEBI:57692"/>
    </cofactor>
</comment>
<dbReference type="Pfam" id="PF02771">
    <property type="entry name" value="Acyl-CoA_dh_N"/>
    <property type="match status" value="1"/>
</dbReference>
<evidence type="ECO:0000259" key="8">
    <source>
        <dbReference type="Pfam" id="PF02770"/>
    </source>
</evidence>
<dbReference type="InterPro" id="IPR006089">
    <property type="entry name" value="Acyl-CoA_DH_CS"/>
</dbReference>
<dbReference type="PROSITE" id="PS00073">
    <property type="entry name" value="ACYL_COA_DH_2"/>
    <property type="match status" value="1"/>
</dbReference>
<protein>
    <recommendedName>
        <fullName evidence="12">Alkylation response protein AidB-like acyl-CoA dehydrogenase</fullName>
    </recommendedName>
</protein>
<dbReference type="PANTHER" id="PTHR43884">
    <property type="entry name" value="ACYL-COA DEHYDROGENASE"/>
    <property type="match status" value="1"/>
</dbReference>